<comment type="cofactor">
    <cofactor evidence="2">
        <name>Mn(2+)</name>
        <dbReference type="ChEBI" id="CHEBI:29035"/>
    </cofactor>
</comment>
<dbReference type="InterPro" id="IPR006674">
    <property type="entry name" value="HD_domain"/>
</dbReference>
<evidence type="ECO:0000256" key="3">
    <source>
        <dbReference type="ARBA" id="ARBA00001941"/>
    </source>
</evidence>
<comment type="subunit">
    <text evidence="4">Homodimer.</text>
</comment>
<keyword evidence="10" id="KW-1185">Reference proteome</keyword>
<dbReference type="EC" id="3.1.3.89" evidence="5"/>
<gene>
    <name evidence="9" type="ORF">ACFPXP_18540</name>
</gene>
<comment type="caution">
    <text evidence="9">The sequence shown here is derived from an EMBL/GenBank/DDBJ whole genome shotgun (WGS) entry which is preliminary data.</text>
</comment>
<dbReference type="GO" id="GO:0016787">
    <property type="term" value="F:hydrolase activity"/>
    <property type="evidence" value="ECO:0007669"/>
    <property type="project" value="UniProtKB-KW"/>
</dbReference>
<protein>
    <recommendedName>
        <fullName evidence="5">5'-deoxynucleotidase</fullName>
        <ecNumber evidence="5">3.1.3.89</ecNumber>
    </recommendedName>
</protein>
<organism evidence="9 10">
    <name type="scientific">Marinicrinis lubricantis</name>
    <dbReference type="NCBI Taxonomy" id="2086470"/>
    <lineage>
        <taxon>Bacteria</taxon>
        <taxon>Bacillati</taxon>
        <taxon>Bacillota</taxon>
        <taxon>Bacilli</taxon>
        <taxon>Bacillales</taxon>
        <taxon>Paenibacillaceae</taxon>
    </lineage>
</organism>
<dbReference type="Pfam" id="PF13023">
    <property type="entry name" value="HD_3"/>
    <property type="match status" value="1"/>
</dbReference>
<comment type="cofactor">
    <cofactor evidence="3">
        <name>Co(2+)</name>
        <dbReference type="ChEBI" id="CHEBI:48828"/>
    </cofactor>
</comment>
<dbReference type="Gene3D" id="1.10.3210.10">
    <property type="entry name" value="Hypothetical protein af1432"/>
    <property type="match status" value="1"/>
</dbReference>
<sequence>MDKLERLQQQMSFLVEIDKLKTILRQSYVVHEHRRENDAEHTWHIALMAALLSEYADEELDLLRTVRMLLVHDLVEIDAGDTFAYDVTGHQDKLEREEKAAKRLFSILPEDQQKEYYELWKEYEDRQTPEARYALVMDRLQPMLQNVYTKGASWRKHGVTADQVIHRASVMKDASVQLHDFALRLIENAVKEGILLPGTESELT</sequence>
<evidence type="ECO:0000256" key="4">
    <source>
        <dbReference type="ARBA" id="ARBA00011738"/>
    </source>
</evidence>
<dbReference type="PANTHER" id="PTHR11845:SF13">
    <property type="entry name" value="5'-DEOXYNUCLEOTIDASE HDDC2"/>
    <property type="match status" value="1"/>
</dbReference>
<evidence type="ECO:0000256" key="1">
    <source>
        <dbReference type="ARBA" id="ARBA00001638"/>
    </source>
</evidence>
<dbReference type="RefSeq" id="WP_379895874.1">
    <property type="nucleotide sequence ID" value="NZ_CBCSCT010000016.1"/>
</dbReference>
<evidence type="ECO:0000256" key="7">
    <source>
        <dbReference type="ARBA" id="ARBA00022801"/>
    </source>
</evidence>
<keyword evidence="7 9" id="KW-0378">Hydrolase</keyword>
<feature type="domain" description="HD/PDEase" evidence="8">
    <location>
        <begin position="34"/>
        <end position="152"/>
    </location>
</feature>
<dbReference type="InterPro" id="IPR039356">
    <property type="entry name" value="YfbR/HDDC2"/>
</dbReference>
<evidence type="ECO:0000256" key="5">
    <source>
        <dbReference type="ARBA" id="ARBA00012964"/>
    </source>
</evidence>
<accession>A0ABW1ITK3</accession>
<evidence type="ECO:0000259" key="8">
    <source>
        <dbReference type="SMART" id="SM00471"/>
    </source>
</evidence>
<evidence type="ECO:0000256" key="2">
    <source>
        <dbReference type="ARBA" id="ARBA00001936"/>
    </source>
</evidence>
<keyword evidence="6" id="KW-0479">Metal-binding</keyword>
<dbReference type="PANTHER" id="PTHR11845">
    <property type="entry name" value="5'-DEOXYNUCLEOTIDASE HDDC2"/>
    <property type="match status" value="1"/>
</dbReference>
<dbReference type="InterPro" id="IPR003607">
    <property type="entry name" value="HD/PDEase_dom"/>
</dbReference>
<dbReference type="EMBL" id="JBHSQV010000180">
    <property type="protein sequence ID" value="MFC5988407.1"/>
    <property type="molecule type" value="Genomic_DNA"/>
</dbReference>
<dbReference type="SMART" id="SM00471">
    <property type="entry name" value="HDc"/>
    <property type="match status" value="1"/>
</dbReference>
<dbReference type="SUPFAM" id="SSF109604">
    <property type="entry name" value="HD-domain/PDEase-like"/>
    <property type="match status" value="1"/>
</dbReference>
<comment type="catalytic activity">
    <reaction evidence="1">
        <text>a 2'-deoxyribonucleoside 5'-phosphate + H2O = a 2'-deoxyribonucleoside + phosphate</text>
        <dbReference type="Rhea" id="RHEA:36167"/>
        <dbReference type="ChEBI" id="CHEBI:15377"/>
        <dbReference type="ChEBI" id="CHEBI:18274"/>
        <dbReference type="ChEBI" id="CHEBI:43474"/>
        <dbReference type="ChEBI" id="CHEBI:65317"/>
        <dbReference type="EC" id="3.1.3.89"/>
    </reaction>
</comment>
<proteinExistence type="predicted"/>
<name>A0ABW1ITK3_9BACL</name>
<evidence type="ECO:0000256" key="6">
    <source>
        <dbReference type="ARBA" id="ARBA00022723"/>
    </source>
</evidence>
<evidence type="ECO:0000313" key="9">
    <source>
        <dbReference type="EMBL" id="MFC5988407.1"/>
    </source>
</evidence>
<dbReference type="Proteomes" id="UP001596250">
    <property type="component" value="Unassembled WGS sequence"/>
</dbReference>
<evidence type="ECO:0000313" key="10">
    <source>
        <dbReference type="Proteomes" id="UP001596250"/>
    </source>
</evidence>
<reference evidence="10" key="1">
    <citation type="journal article" date="2019" name="Int. J. Syst. Evol. Microbiol.">
        <title>The Global Catalogue of Microorganisms (GCM) 10K type strain sequencing project: providing services to taxonomists for standard genome sequencing and annotation.</title>
        <authorList>
            <consortium name="The Broad Institute Genomics Platform"/>
            <consortium name="The Broad Institute Genome Sequencing Center for Infectious Disease"/>
            <person name="Wu L."/>
            <person name="Ma J."/>
        </authorList>
    </citation>
    <scope>NUCLEOTIDE SEQUENCE [LARGE SCALE GENOMIC DNA]</scope>
    <source>
        <strain evidence="10">CCM 8749</strain>
    </source>
</reference>